<dbReference type="WBParaSite" id="MCOS_0000906401-mRNA-1">
    <property type="protein sequence ID" value="MCOS_0000906401-mRNA-1"/>
    <property type="gene ID" value="MCOS_0000906401"/>
</dbReference>
<dbReference type="InterPro" id="IPR007327">
    <property type="entry name" value="TPD52"/>
</dbReference>
<dbReference type="Proteomes" id="UP000267029">
    <property type="component" value="Unassembled WGS sequence"/>
</dbReference>
<sequence>MEPVGEETQVVFTEPTEDDIQTLKEALNVKIRRLAEIKKKLGLTDISTISYDVKEGLTRIGESAT</sequence>
<keyword evidence="2" id="KW-0175">Coiled coil</keyword>
<dbReference type="Pfam" id="PF04201">
    <property type="entry name" value="TPD52"/>
    <property type="match status" value="1"/>
</dbReference>
<protein>
    <submittedName>
        <fullName evidence="5">Phage protein</fullName>
    </submittedName>
</protein>
<evidence type="ECO:0000313" key="3">
    <source>
        <dbReference type="EMBL" id="VDD83062.1"/>
    </source>
</evidence>
<evidence type="ECO:0000313" key="5">
    <source>
        <dbReference type="WBParaSite" id="MCOS_0000906401-mRNA-1"/>
    </source>
</evidence>
<dbReference type="AlphaFoldDB" id="A0A0R3UMS6"/>
<comment type="similarity">
    <text evidence="1">Belongs to the TPD52 family.</text>
</comment>
<organism evidence="5">
    <name type="scientific">Mesocestoides corti</name>
    <name type="common">Flatworm</name>
    <dbReference type="NCBI Taxonomy" id="53468"/>
    <lineage>
        <taxon>Eukaryota</taxon>
        <taxon>Metazoa</taxon>
        <taxon>Spiralia</taxon>
        <taxon>Lophotrochozoa</taxon>
        <taxon>Platyhelminthes</taxon>
        <taxon>Cestoda</taxon>
        <taxon>Eucestoda</taxon>
        <taxon>Cyclophyllidea</taxon>
        <taxon>Mesocestoididae</taxon>
        <taxon>Mesocestoides</taxon>
    </lineage>
</organism>
<evidence type="ECO:0000313" key="4">
    <source>
        <dbReference type="Proteomes" id="UP000267029"/>
    </source>
</evidence>
<proteinExistence type="inferred from homology"/>
<accession>A0A0R3UMS6</accession>
<name>A0A0R3UMS6_MESCO</name>
<evidence type="ECO:0000256" key="2">
    <source>
        <dbReference type="ARBA" id="ARBA00023054"/>
    </source>
</evidence>
<dbReference type="OrthoDB" id="10000687at2759"/>
<dbReference type="EMBL" id="UXSR01005632">
    <property type="protein sequence ID" value="VDD83062.1"/>
    <property type="molecule type" value="Genomic_DNA"/>
</dbReference>
<dbReference type="STRING" id="53468.A0A0R3UMS6"/>
<evidence type="ECO:0000256" key="1">
    <source>
        <dbReference type="ARBA" id="ARBA00005702"/>
    </source>
</evidence>
<gene>
    <name evidence="3" type="ORF">MCOS_LOCUS9065</name>
</gene>
<reference evidence="5" key="1">
    <citation type="submission" date="2017-02" db="UniProtKB">
        <authorList>
            <consortium name="WormBaseParasite"/>
        </authorList>
    </citation>
    <scope>IDENTIFICATION</scope>
</reference>
<keyword evidence="4" id="KW-1185">Reference proteome</keyword>
<reference evidence="3 4" key="2">
    <citation type="submission" date="2018-10" db="EMBL/GenBank/DDBJ databases">
        <authorList>
            <consortium name="Pathogen Informatics"/>
        </authorList>
    </citation>
    <scope>NUCLEOTIDE SEQUENCE [LARGE SCALE GENOMIC DNA]</scope>
</reference>